<dbReference type="Pfam" id="PF17963">
    <property type="entry name" value="Big_9"/>
    <property type="match status" value="7"/>
</dbReference>
<dbReference type="InterPro" id="IPR036116">
    <property type="entry name" value="FN3_sf"/>
</dbReference>
<gene>
    <name evidence="7" type="ORF">ATJ88_0790</name>
</gene>
<dbReference type="GO" id="GO:0000272">
    <property type="term" value="P:polysaccharide catabolic process"/>
    <property type="evidence" value="ECO:0007669"/>
    <property type="project" value="UniProtKB-KW"/>
</dbReference>
<keyword evidence="3" id="KW-0624">Polysaccharide degradation</keyword>
<dbReference type="Proteomes" id="UP000224130">
    <property type="component" value="Unassembled WGS sequence"/>
</dbReference>
<evidence type="ECO:0000313" key="7">
    <source>
        <dbReference type="EMBL" id="PFG42139.1"/>
    </source>
</evidence>
<dbReference type="Gene3D" id="2.60.40.10">
    <property type="entry name" value="Immunoglobulins"/>
    <property type="match status" value="5"/>
</dbReference>
<keyword evidence="3" id="KW-0119">Carbohydrate metabolism</keyword>
<evidence type="ECO:0000256" key="3">
    <source>
        <dbReference type="ARBA" id="ARBA00023326"/>
    </source>
</evidence>
<dbReference type="EMBL" id="PDJJ01000001">
    <property type="protein sequence ID" value="PFG42139.1"/>
    <property type="molecule type" value="Genomic_DNA"/>
</dbReference>
<dbReference type="InterPro" id="IPR013783">
    <property type="entry name" value="Ig-like_fold"/>
</dbReference>
<keyword evidence="2" id="KW-0378">Hydrolase</keyword>
<proteinExistence type="predicted"/>
<dbReference type="PANTHER" id="PTHR13817">
    <property type="entry name" value="TITIN"/>
    <property type="match status" value="1"/>
</dbReference>
<evidence type="ECO:0000313" key="8">
    <source>
        <dbReference type="Proteomes" id="UP000224130"/>
    </source>
</evidence>
<feature type="domain" description="Fibronectin type-III" evidence="6">
    <location>
        <begin position="1675"/>
        <end position="1767"/>
    </location>
</feature>
<dbReference type="NCBIfam" id="NF012211">
    <property type="entry name" value="tand_rpt_95"/>
    <property type="match status" value="1"/>
</dbReference>
<protein>
    <submittedName>
        <fullName evidence="7">Fibronectin type III domain protein</fullName>
    </submittedName>
</protein>
<dbReference type="InterPro" id="IPR050964">
    <property type="entry name" value="Striated_Muscle_Regulatory"/>
</dbReference>
<evidence type="ECO:0000256" key="4">
    <source>
        <dbReference type="SAM" id="MobiDB-lite"/>
    </source>
</evidence>
<feature type="domain" description="Fibronectin type-III" evidence="6">
    <location>
        <begin position="1579"/>
        <end position="1671"/>
    </location>
</feature>
<keyword evidence="5" id="KW-0812">Transmembrane</keyword>
<feature type="region of interest" description="Disordered" evidence="4">
    <location>
        <begin position="1561"/>
        <end position="1584"/>
    </location>
</feature>
<accession>A0A2A9EVE9</accession>
<feature type="transmembrane region" description="Helical" evidence="5">
    <location>
        <begin position="36"/>
        <end position="55"/>
    </location>
</feature>
<dbReference type="SMART" id="SM00060">
    <property type="entry name" value="FN3"/>
    <property type="match status" value="5"/>
</dbReference>
<feature type="region of interest" description="Disordered" evidence="4">
    <location>
        <begin position="1291"/>
        <end position="1311"/>
    </location>
</feature>
<dbReference type="CDD" id="cd00063">
    <property type="entry name" value="FN3"/>
    <property type="match status" value="4"/>
</dbReference>
<dbReference type="PANTHER" id="PTHR13817:SF73">
    <property type="entry name" value="FIBRONECTIN TYPE-III DOMAIN-CONTAINING PROTEIN"/>
    <property type="match status" value="1"/>
</dbReference>
<dbReference type="PROSITE" id="PS50853">
    <property type="entry name" value="FN3"/>
    <property type="match status" value="4"/>
</dbReference>
<name>A0A2A9EVE9_9MICO</name>
<dbReference type="SUPFAM" id="SSF49265">
    <property type="entry name" value="Fibronectin type III"/>
    <property type="match status" value="3"/>
</dbReference>
<sequence length="2042" mass="212195">MRADLAVDDANVTARHHLGGEVSILTRLRADRRTSISTAVVLAFSGGVAVAAMLYDGEATASVDLDDSGVWVTKESSGLVGRFNTEAKALDGTLLAGSASFDVQQQAGDVLVADGGNSSVSVVDVARLKYASTTLLPAGAAVASGGGHVAILDPEDGRLWTTTVERLPGFDATETDPTVELDAAAKIVVSPGGTAFAVVPETDTLWTFAPGEDPASTELDGLLAAGDDVVLTTVGDDVVVLDRTGARLRLPGGDVVTVPDAQGARLQQPGRDTDAVAYATVSALVMQPLDGGSATTRRASGTPAAPVQLGGCLYGAWSGTGQILRDCAGTDADLDRTLDGIDADTRLEYRVNRNAVVLNDLSAGTLWMALDEYEKVDDWEVQRPEEGDGEDENADDDTPELVDNTIVDRERQDPPEANDDRFGVRPGRATVLDVLANDLDPDGDVITASFDGDQPDDMTIQEVLGGKALQAVVPQDATGRASFRYTVSDGRGGEDTAEVAVKVVPWEENSAPEQTGEPVLKVQQGGSADIRVLPFFRDPDGDDAYLATASSTVKGDEVRAYPDGLVEFQDDGSATGRKKVDLVVVDGQGDAVEGTLWVDVIGDTPEPPIAVGDHVVVPAGEPVTVEPLKNDSDPNGDTLRLASVSEAAPAEITPNYDAGTFTFVASEPRSYDILYQVSDGPSSTTGVVRVDVLDPDDAAGPPVVVADTGLLPAGGSTLVDVLANDVDPAGRVLVVQSVEVPDDAGVTVAVLGHQMLKVTESRRISEPVVMEYTVTNGEESATGQVRILPVPAPEKLQPPHASPDEVTVHTGDYVNIPVLANDTHPDGLELILDDELEQGVDPSLGEVFVAEDMLRFRAGAEDGTAYAIYKVSDANGQEDSAQVTIHIRGGEDNAAPVPHDVEARVISGGTVRVRVPLDGIDPDGDSVRLVNLVRPPTKGLAQIVEGRYVDFRATRGTSGQDTLTYAVQDSRGETAVGTIRIGIAAPSTKNHPPVVEDDSVTVRPERRVAVPALRNDSDPDGDQIGLVPGALEAEPPLDPEVSQDRIVLETPGDEGTYSFYYAVEDSWGARAMGTVSVQVAEDAPLLAPVARDDVVLPDAVTPTTTEVSIVALENDEDPDGSADELTVTVDSPQAVVDADGVVTVTLTDERQLLTYTVTDQDGLSAKAFLQVPPLHRAEAQAADEPEDLGPAPRLKDGFVALEVLSGETLKIDLTDAVVVAEGGTVAISDAGSVSAVAGKADIVDAQHLTFVSDPDYVGPAAVSVQVTDGLEDADGESRTALVQVPINVLPPENLPPEPGSPSGQVAAGEESSVDLSRYATDPNPEDVLSFALGSVPEGLSASVTGDVVSVQAAPEISKGSSFSIPFTVSDGVNPPVDGTIAVEVAASTRPLPRANPDTVEGAHQGVAVTVPVLENDVDPFAPEGLEIVGTNVETGVGEATFDGADTVVVSPGASFVGTMVVVYRIQDVTKDPDRQVEGRITLTVLGVPEAPAAPLVEEVRSETVVLSWTPPVNNGAEITGYTVTSSQGDTFQCATTTCTLDGLTNNVTYTFTVVATNEVGDSKASPASAEARPDEKPDPPAAPTLVFGDKSLEVTWENATYTDRSPIQAVNLEISPALPSGETQKVGLTGNRIVWEGLQNGTAYKIRVQAENLAPDPSEWGAWSASEIPAGVPDAPAAPTATRVDTPLGGQVNVSWTAPYNNGDAIKAYSVDVYAGGSKVQTVETSSTSYAFTGLDTKSTYTFDVKANNKAGWGATSARSAGVTPYGRPLTPSAPSASIDAGDVVVTWAAADGNGSPITGYTVTASNGSRTTTTGGRSVKFTSLPDGQNVTFTVTATNAGGTSDASPASNAVKPFSAPSAPSVSWTKTSATDGRFTVSGPGSWNGQSGTVHWSMSGSESKSGTGTGNVGVSGGYGKSYTLQARACNDAGCSAWRSASGSTDAPPDPRIWTSDSGIVFKVSGCDTNNCTRVRVHSNADVPSGTYSFRCWNDRNGPSNFSTQTAYLASGGYADLYCVVGIMNGANVWATVDGKSWTFEKRAWPR</sequence>
<comment type="caution">
    <text evidence="7">The sequence shown here is derived from an EMBL/GenBank/DDBJ whole genome shotgun (WGS) entry which is preliminary data.</text>
</comment>
<dbReference type="RefSeq" id="WP_245852110.1">
    <property type="nucleotide sequence ID" value="NZ_PDJJ01000001.1"/>
</dbReference>
<reference evidence="7 8" key="1">
    <citation type="submission" date="2017-10" db="EMBL/GenBank/DDBJ databases">
        <title>Sequencing the genomes of 1000 actinobacteria strains.</title>
        <authorList>
            <person name="Klenk H.-P."/>
        </authorList>
    </citation>
    <scope>NUCLEOTIDE SEQUENCE [LARGE SCALE GENOMIC DNA]</scope>
    <source>
        <strain evidence="7 8">DSM 21863</strain>
    </source>
</reference>
<evidence type="ECO:0000256" key="5">
    <source>
        <dbReference type="SAM" id="Phobius"/>
    </source>
</evidence>
<keyword evidence="2" id="KW-0326">Glycosidase</keyword>
<keyword evidence="1" id="KW-0677">Repeat</keyword>
<dbReference type="InterPro" id="IPR003961">
    <property type="entry name" value="FN3_dom"/>
</dbReference>
<evidence type="ECO:0000256" key="2">
    <source>
        <dbReference type="ARBA" id="ARBA00023295"/>
    </source>
</evidence>
<dbReference type="SUPFAM" id="SSF63825">
    <property type="entry name" value="YWTD domain"/>
    <property type="match status" value="1"/>
</dbReference>
<feature type="domain" description="Fibronectin type-III" evidence="6">
    <location>
        <begin position="1490"/>
        <end position="1576"/>
    </location>
</feature>
<feature type="domain" description="Fibronectin type-III" evidence="6">
    <location>
        <begin position="1768"/>
        <end position="1860"/>
    </location>
</feature>
<dbReference type="Pfam" id="PF00041">
    <property type="entry name" value="fn3"/>
    <property type="match status" value="3"/>
</dbReference>
<feature type="region of interest" description="Disordered" evidence="4">
    <location>
        <begin position="383"/>
        <end position="424"/>
    </location>
</feature>
<evidence type="ECO:0000256" key="1">
    <source>
        <dbReference type="ARBA" id="ARBA00022737"/>
    </source>
</evidence>
<keyword evidence="5" id="KW-1133">Transmembrane helix</keyword>
<dbReference type="GO" id="GO:0016798">
    <property type="term" value="F:hydrolase activity, acting on glycosyl bonds"/>
    <property type="evidence" value="ECO:0007669"/>
    <property type="project" value="UniProtKB-KW"/>
</dbReference>
<organism evidence="7 8">
    <name type="scientific">Isoptericola jiangsuensis</name>
    <dbReference type="NCBI Taxonomy" id="548579"/>
    <lineage>
        <taxon>Bacteria</taxon>
        <taxon>Bacillati</taxon>
        <taxon>Actinomycetota</taxon>
        <taxon>Actinomycetes</taxon>
        <taxon>Micrococcales</taxon>
        <taxon>Promicromonosporaceae</taxon>
        <taxon>Isoptericola</taxon>
    </lineage>
</organism>
<keyword evidence="5" id="KW-0472">Membrane</keyword>
<dbReference type="PRINTS" id="PR00014">
    <property type="entry name" value="FNTYPEIII"/>
</dbReference>
<evidence type="ECO:0000259" key="6">
    <source>
        <dbReference type="PROSITE" id="PS50853"/>
    </source>
</evidence>
<feature type="compositionally biased region" description="Acidic residues" evidence="4">
    <location>
        <begin position="387"/>
        <end position="400"/>
    </location>
</feature>
<dbReference type="Gene3D" id="2.60.40.2810">
    <property type="match status" value="1"/>
</dbReference>
<keyword evidence="8" id="KW-1185">Reference proteome</keyword>
<feature type="compositionally biased region" description="Basic and acidic residues" evidence="4">
    <location>
        <begin position="406"/>
        <end position="423"/>
    </location>
</feature>